<gene>
    <name evidence="4" type="ORF">GCM10007923_36750</name>
</gene>
<comment type="similarity">
    <text evidence="1">Belongs to the bacterial solute-binding protein ModA family.</text>
</comment>
<dbReference type="NCBIfam" id="TIGR01256">
    <property type="entry name" value="modA"/>
    <property type="match status" value="1"/>
</dbReference>
<comment type="caution">
    <text evidence="4">The sequence shown here is derived from an EMBL/GenBank/DDBJ whole genome shotgun (WGS) entry which is preliminary data.</text>
</comment>
<dbReference type="SUPFAM" id="SSF53850">
    <property type="entry name" value="Periplasmic binding protein-like II"/>
    <property type="match status" value="1"/>
</dbReference>
<dbReference type="PANTHER" id="PTHR30632:SF0">
    <property type="entry name" value="SULFATE-BINDING PROTEIN"/>
    <property type="match status" value="1"/>
</dbReference>
<evidence type="ECO:0000313" key="5">
    <source>
        <dbReference type="Proteomes" id="UP001156702"/>
    </source>
</evidence>
<reference evidence="5" key="1">
    <citation type="journal article" date="2019" name="Int. J. Syst. Evol. Microbiol.">
        <title>The Global Catalogue of Microorganisms (GCM) 10K type strain sequencing project: providing services to taxonomists for standard genome sequencing and annotation.</title>
        <authorList>
            <consortium name="The Broad Institute Genomics Platform"/>
            <consortium name="The Broad Institute Genome Sequencing Center for Infectious Disease"/>
            <person name="Wu L."/>
            <person name="Ma J."/>
        </authorList>
    </citation>
    <scope>NUCLEOTIDE SEQUENCE [LARGE SCALE GENOMIC DNA]</scope>
    <source>
        <strain evidence="5">NBRC 102122</strain>
    </source>
</reference>
<evidence type="ECO:0000256" key="3">
    <source>
        <dbReference type="ARBA" id="ARBA00022729"/>
    </source>
</evidence>
<protein>
    <submittedName>
        <fullName evidence="4">ABC transporter substrate-binding protein</fullName>
    </submittedName>
</protein>
<dbReference type="Pfam" id="PF13531">
    <property type="entry name" value="SBP_bac_11"/>
    <property type="match status" value="1"/>
</dbReference>
<sequence length="258" mass="26828">MRDRVRVLAAGSLRHALPEIAAAFEKAGGAAVSISLGPAGLLRERIEAGEPFDLFASANMAHPQRLVSIGLAKDALCFARNSLAIIARADLGLTTENVADVLSNPSIRIGTSTPGDDPSGDYAFEMFDRLEADRPGLGNALKSRALQLVGGRNSQPGLSASGLIADGVVDLFLSYASNARLHAKDPALTVVQLPARLSPSISYGVAVRTAAGQSATLLKDFLLTERAASILVANGFLPESGDPLAIGNDGAHHQPMRS</sequence>
<dbReference type="EMBL" id="BSOP01000030">
    <property type="protein sequence ID" value="GLR52461.1"/>
    <property type="molecule type" value="Genomic_DNA"/>
</dbReference>
<dbReference type="Gene3D" id="3.40.190.10">
    <property type="entry name" value="Periplasmic binding protein-like II"/>
    <property type="match status" value="2"/>
</dbReference>
<proteinExistence type="inferred from homology"/>
<keyword evidence="5" id="KW-1185">Reference proteome</keyword>
<dbReference type="PANTHER" id="PTHR30632">
    <property type="entry name" value="MOLYBDATE-BINDING PERIPLASMIC PROTEIN"/>
    <property type="match status" value="1"/>
</dbReference>
<evidence type="ECO:0000256" key="1">
    <source>
        <dbReference type="ARBA" id="ARBA00009175"/>
    </source>
</evidence>
<dbReference type="RefSeq" id="WP_263194147.1">
    <property type="nucleotide sequence ID" value="NZ_BSOP01000030.1"/>
</dbReference>
<evidence type="ECO:0000256" key="2">
    <source>
        <dbReference type="ARBA" id="ARBA00022723"/>
    </source>
</evidence>
<dbReference type="Proteomes" id="UP001156702">
    <property type="component" value="Unassembled WGS sequence"/>
</dbReference>
<dbReference type="InterPro" id="IPR005950">
    <property type="entry name" value="ModA"/>
</dbReference>
<name>A0ABQ5ZK81_9HYPH</name>
<dbReference type="NCBIfam" id="NF002918">
    <property type="entry name" value="PRK03537.1-4"/>
    <property type="match status" value="1"/>
</dbReference>
<dbReference type="InterPro" id="IPR050682">
    <property type="entry name" value="ModA/WtpA"/>
</dbReference>
<evidence type="ECO:0000313" key="4">
    <source>
        <dbReference type="EMBL" id="GLR52461.1"/>
    </source>
</evidence>
<keyword evidence="3" id="KW-0732">Signal</keyword>
<accession>A0ABQ5ZK81</accession>
<keyword evidence="2" id="KW-0479">Metal-binding</keyword>
<organism evidence="4 5">
    <name type="scientific">Shinella yambaruensis</name>
    <dbReference type="NCBI Taxonomy" id="415996"/>
    <lineage>
        <taxon>Bacteria</taxon>
        <taxon>Pseudomonadati</taxon>
        <taxon>Pseudomonadota</taxon>
        <taxon>Alphaproteobacteria</taxon>
        <taxon>Hyphomicrobiales</taxon>
        <taxon>Rhizobiaceae</taxon>
        <taxon>Shinella</taxon>
    </lineage>
</organism>